<evidence type="ECO:0000256" key="2">
    <source>
        <dbReference type="SAM" id="Phobius"/>
    </source>
</evidence>
<dbReference type="RefSeq" id="WP_162671180.1">
    <property type="nucleotide sequence ID" value="NZ_LR593886.1"/>
</dbReference>
<proteinExistence type="predicted"/>
<evidence type="ECO:0000313" key="3">
    <source>
        <dbReference type="EMBL" id="VTR97385.1"/>
    </source>
</evidence>
<organism evidence="3 4">
    <name type="scientific">Gemmata massiliana</name>
    <dbReference type="NCBI Taxonomy" id="1210884"/>
    <lineage>
        <taxon>Bacteria</taxon>
        <taxon>Pseudomonadati</taxon>
        <taxon>Planctomycetota</taxon>
        <taxon>Planctomycetia</taxon>
        <taxon>Gemmatales</taxon>
        <taxon>Gemmataceae</taxon>
        <taxon>Gemmata</taxon>
    </lineage>
</organism>
<evidence type="ECO:0000313" key="4">
    <source>
        <dbReference type="Proteomes" id="UP000464178"/>
    </source>
</evidence>
<gene>
    <name evidence="3" type="ORF">SOIL9_07470</name>
</gene>
<keyword evidence="2" id="KW-0812">Transmembrane</keyword>
<evidence type="ECO:0000256" key="1">
    <source>
        <dbReference type="SAM" id="MobiDB-lite"/>
    </source>
</evidence>
<dbReference type="AlphaFoldDB" id="A0A6P2DAK5"/>
<name>A0A6P2DAK5_9BACT</name>
<sequence>MHPVLRRILLHGGLTAGALALIGMMFAELAGLWLTGSATRSSADSDEEINTSLRSRIPLTMALWGFGFVAVSELVIWRVRGNRAPESQKASQQTEQSQDEAEKLLNELLAQAEAKMALEAESQKAENKEQKTESEEQKAEDKEQNRG</sequence>
<feature type="compositionally biased region" description="Basic and acidic residues" evidence="1">
    <location>
        <begin position="116"/>
        <end position="147"/>
    </location>
</feature>
<dbReference type="KEGG" id="gms:SOIL9_07470"/>
<protein>
    <submittedName>
        <fullName evidence="3">Uncharacterized protein</fullName>
    </submittedName>
</protein>
<feature type="region of interest" description="Disordered" evidence="1">
    <location>
        <begin position="84"/>
        <end position="147"/>
    </location>
</feature>
<accession>A0A6P2DAK5</accession>
<reference evidence="3 4" key="1">
    <citation type="submission" date="2019-05" db="EMBL/GenBank/DDBJ databases">
        <authorList>
            <consortium name="Science for Life Laboratories"/>
        </authorList>
    </citation>
    <scope>NUCLEOTIDE SEQUENCE [LARGE SCALE GENOMIC DNA]</scope>
    <source>
        <strain evidence="3">Soil9</strain>
    </source>
</reference>
<dbReference type="EMBL" id="LR593886">
    <property type="protein sequence ID" value="VTR97385.1"/>
    <property type="molecule type" value="Genomic_DNA"/>
</dbReference>
<keyword evidence="2" id="KW-1133">Transmembrane helix</keyword>
<feature type="transmembrane region" description="Helical" evidence="2">
    <location>
        <begin position="61"/>
        <end position="79"/>
    </location>
</feature>
<feature type="transmembrane region" description="Helical" evidence="2">
    <location>
        <begin position="12"/>
        <end position="34"/>
    </location>
</feature>
<dbReference type="Proteomes" id="UP000464178">
    <property type="component" value="Chromosome"/>
</dbReference>
<keyword evidence="2" id="KW-0472">Membrane</keyword>
<keyword evidence="4" id="KW-1185">Reference proteome</keyword>